<accession>A0ABM7MA26</accession>
<dbReference type="Gene3D" id="2.170.270.10">
    <property type="entry name" value="SET domain"/>
    <property type="match status" value="1"/>
</dbReference>
<dbReference type="InterPro" id="IPR001214">
    <property type="entry name" value="SET_dom"/>
</dbReference>
<dbReference type="EMBL" id="AP023356">
    <property type="protein sequence ID" value="BCJ48469.1"/>
    <property type="molecule type" value="Genomic_DNA"/>
</dbReference>
<dbReference type="InterPro" id="IPR053201">
    <property type="entry name" value="Flavunoidine_N-MTase"/>
</dbReference>
<evidence type="ECO:0000259" key="3">
    <source>
        <dbReference type="PROSITE" id="PS50280"/>
    </source>
</evidence>
<evidence type="ECO:0000313" key="6">
    <source>
        <dbReference type="Proteomes" id="UP000676967"/>
    </source>
</evidence>
<keyword evidence="6" id="KW-1185">Reference proteome</keyword>
<feature type="domain" description="SET" evidence="3">
    <location>
        <begin position="49"/>
        <end position="150"/>
    </location>
</feature>
<keyword evidence="2" id="KW-0949">S-adenosyl-L-methionine</keyword>
<protein>
    <recommendedName>
        <fullName evidence="7">SET domain-containing protein-lysine N-methyltransferase</fullName>
    </recommendedName>
</protein>
<dbReference type="SUPFAM" id="SSF82199">
    <property type="entry name" value="SET domain"/>
    <property type="match status" value="1"/>
</dbReference>
<sequence>MVVPVPDEKLDHADHDAKHIVTGLRIISGAHSRYWVMAARYPDRCWLSPHVRVGPSAIEGQGLFALADLAEGETVLRLGGQEIDDAGLAALTPPYSSLTVEDGVHLLIDPGHPVRYGNHSCDPNLWHADAVTVVARRAVTAGEELTIDYATHTGAETWAMPCRCGSPACRGTVTGRDWRLPGLRLAYGTHWSPALLKRIDHLSR</sequence>
<dbReference type="PANTHER" id="PTHR12350:SF19">
    <property type="entry name" value="SET DOMAIN-CONTAINING PROTEIN"/>
    <property type="match status" value="1"/>
</dbReference>
<name>A0ABM7MA26_9ACTN</name>
<dbReference type="Proteomes" id="UP000676967">
    <property type="component" value="Chromosome"/>
</dbReference>
<keyword evidence="1" id="KW-0808">Transferase</keyword>
<evidence type="ECO:0000256" key="1">
    <source>
        <dbReference type="ARBA" id="ARBA00022679"/>
    </source>
</evidence>
<organism evidence="5 6">
    <name type="scientific">Actinoplanes ianthinogenes</name>
    <dbReference type="NCBI Taxonomy" id="122358"/>
    <lineage>
        <taxon>Bacteria</taxon>
        <taxon>Bacillati</taxon>
        <taxon>Actinomycetota</taxon>
        <taxon>Actinomycetes</taxon>
        <taxon>Micromonosporales</taxon>
        <taxon>Micromonosporaceae</taxon>
        <taxon>Actinoplanes</taxon>
    </lineage>
</organism>
<dbReference type="PROSITE" id="PS50280">
    <property type="entry name" value="SET"/>
    <property type="match status" value="1"/>
</dbReference>
<evidence type="ECO:0000313" key="5">
    <source>
        <dbReference type="EMBL" id="BCJ48469.1"/>
    </source>
</evidence>
<evidence type="ECO:0000259" key="4">
    <source>
        <dbReference type="PROSITE" id="PS50868"/>
    </source>
</evidence>
<dbReference type="SMART" id="SM00317">
    <property type="entry name" value="SET"/>
    <property type="match status" value="1"/>
</dbReference>
<evidence type="ECO:0008006" key="7">
    <source>
        <dbReference type="Google" id="ProtNLM"/>
    </source>
</evidence>
<dbReference type="InterPro" id="IPR046341">
    <property type="entry name" value="SET_dom_sf"/>
</dbReference>
<gene>
    <name evidence="5" type="ORF">Aiant_91260</name>
</gene>
<reference evidence="5 6" key="1">
    <citation type="submission" date="2020-08" db="EMBL/GenBank/DDBJ databases">
        <title>Whole genome shotgun sequence of Actinoplanes ianthinogenes NBRC 13996.</title>
        <authorList>
            <person name="Komaki H."/>
            <person name="Tamura T."/>
        </authorList>
    </citation>
    <scope>NUCLEOTIDE SEQUENCE [LARGE SCALE GENOMIC DNA]</scope>
    <source>
        <strain evidence="5 6">NBRC 13996</strain>
    </source>
</reference>
<dbReference type="PANTHER" id="PTHR12350">
    <property type="entry name" value="HISTONE-LYSINE N-METHYLTRANSFERASE-RELATED"/>
    <property type="match status" value="1"/>
</dbReference>
<dbReference type="InterPro" id="IPR003616">
    <property type="entry name" value="Post-SET_dom"/>
</dbReference>
<evidence type="ECO:0000256" key="2">
    <source>
        <dbReference type="ARBA" id="ARBA00022691"/>
    </source>
</evidence>
<dbReference type="Pfam" id="PF00856">
    <property type="entry name" value="SET"/>
    <property type="match status" value="1"/>
</dbReference>
<dbReference type="PROSITE" id="PS50868">
    <property type="entry name" value="POST_SET"/>
    <property type="match status" value="1"/>
</dbReference>
<feature type="domain" description="Post-SET" evidence="4">
    <location>
        <begin position="158"/>
        <end position="174"/>
    </location>
</feature>
<proteinExistence type="predicted"/>